<organism evidence="2">
    <name type="scientific">freshwater metagenome</name>
    <dbReference type="NCBI Taxonomy" id="449393"/>
    <lineage>
        <taxon>unclassified sequences</taxon>
        <taxon>metagenomes</taxon>
        <taxon>ecological metagenomes</taxon>
    </lineage>
</organism>
<feature type="transmembrane region" description="Helical" evidence="1">
    <location>
        <begin position="37"/>
        <end position="59"/>
    </location>
</feature>
<dbReference type="EMBL" id="CAFBNO010000043">
    <property type="protein sequence ID" value="CAB4958004.1"/>
    <property type="molecule type" value="Genomic_DNA"/>
</dbReference>
<protein>
    <submittedName>
        <fullName evidence="2">Unannotated protein</fullName>
    </submittedName>
</protein>
<evidence type="ECO:0000256" key="1">
    <source>
        <dbReference type="SAM" id="Phobius"/>
    </source>
</evidence>
<keyword evidence="1" id="KW-1133">Transmembrane helix</keyword>
<gene>
    <name evidence="2" type="ORF">UFOPK3837_00878</name>
</gene>
<reference evidence="2" key="1">
    <citation type="submission" date="2020-05" db="EMBL/GenBank/DDBJ databases">
        <authorList>
            <person name="Chiriac C."/>
            <person name="Salcher M."/>
            <person name="Ghai R."/>
            <person name="Kavagutti S V."/>
        </authorList>
    </citation>
    <scope>NUCLEOTIDE SEQUENCE</scope>
</reference>
<name>A0A6J7KWQ3_9ZZZZ</name>
<sequence>MRLRQSPMIEASALMGITLILFLLGLCFVYGDLTQMLSSGPILAALLLFPSYVLWLIFGRVTRDAKVSTRFLASIGVTLAIAAFGALLMQPPTDVANAQQAVWIITQIVVDFALSGVIASAITFGVLMRESKKPDASLITKPLTPTQRKKGK</sequence>
<keyword evidence="1" id="KW-0472">Membrane</keyword>
<feature type="transmembrane region" description="Helical" evidence="1">
    <location>
        <begin position="71"/>
        <end position="89"/>
    </location>
</feature>
<evidence type="ECO:0000313" key="2">
    <source>
        <dbReference type="EMBL" id="CAB4958004.1"/>
    </source>
</evidence>
<feature type="transmembrane region" description="Helical" evidence="1">
    <location>
        <begin position="12"/>
        <end position="31"/>
    </location>
</feature>
<accession>A0A6J7KWQ3</accession>
<dbReference type="AlphaFoldDB" id="A0A6J7KWQ3"/>
<keyword evidence="1" id="KW-0812">Transmembrane</keyword>
<proteinExistence type="predicted"/>
<feature type="transmembrane region" description="Helical" evidence="1">
    <location>
        <begin position="101"/>
        <end position="127"/>
    </location>
</feature>